<reference evidence="2 3" key="1">
    <citation type="journal article" date="2007" name="Science">
        <title>The Fusarium graminearum genome reveals a link between localized polymorphism and pathogen specialization.</title>
        <authorList>
            <person name="Cuomo C.A."/>
            <person name="Gueldener U."/>
            <person name="Xu J.-R."/>
            <person name="Trail F."/>
            <person name="Turgeon B.G."/>
            <person name="Di Pietro A."/>
            <person name="Walton J.D."/>
            <person name="Ma L.-J."/>
            <person name="Baker S.E."/>
            <person name="Rep M."/>
            <person name="Adam G."/>
            <person name="Antoniw J."/>
            <person name="Baldwin T."/>
            <person name="Calvo S.E."/>
            <person name="Chang Y.-L."/>
            <person name="DeCaprio D."/>
            <person name="Gale L.R."/>
            <person name="Gnerre S."/>
            <person name="Goswami R.S."/>
            <person name="Hammond-Kosack K."/>
            <person name="Harris L.J."/>
            <person name="Hilburn K."/>
            <person name="Kennell J.C."/>
            <person name="Kroken S."/>
            <person name="Magnuson J.K."/>
            <person name="Mannhaupt G."/>
            <person name="Mauceli E.W."/>
            <person name="Mewes H.-W."/>
            <person name="Mitterbauer R."/>
            <person name="Muehlbauer G."/>
            <person name="Muensterkoetter M."/>
            <person name="Nelson D."/>
            <person name="O'Donnell K."/>
            <person name="Ouellet T."/>
            <person name="Qi W."/>
            <person name="Quesneville H."/>
            <person name="Roncero M.I.G."/>
            <person name="Seong K.-Y."/>
            <person name="Tetko I.V."/>
            <person name="Urban M."/>
            <person name="Waalwijk C."/>
            <person name="Ward T.J."/>
            <person name="Yao J."/>
            <person name="Birren B.W."/>
            <person name="Kistler H.C."/>
        </authorList>
    </citation>
    <scope>NUCLEOTIDE SEQUENCE [LARGE SCALE GENOMIC DNA]</scope>
    <source>
        <strain evidence="3">ATCC MYA-4620 / CBS 123657 / FGSC 9075 / NRRL 31084 / PH-1</strain>
        <strain evidence="2">PH-1 / ATCC MYA-4620 / FGSC 9075 / NRRL 31084</strain>
    </source>
</reference>
<name>A0A0E0RL94_GIBZE</name>
<dbReference type="EnsemblFungi" id="CEF72019">
    <property type="protein sequence ID" value="CEF72019"/>
    <property type="gene ID" value="FGRRES_15052"/>
</dbReference>
<evidence type="ECO:0000313" key="1">
    <source>
        <dbReference type="EMBL" id="CEF72019.1"/>
    </source>
</evidence>
<sequence>MPSDLGQDQWRCDEWVYDRRQQVVPCNTIHSMASKYCRRCDKPRGAGAKALKNGVEIGMLMSVQLGEEDWALTPATSERGTHGHI</sequence>
<keyword evidence="3" id="KW-1185">Reference proteome</keyword>
<accession>A0A0E0RL94</accession>
<proteinExistence type="predicted"/>
<dbReference type="AlphaFoldDB" id="A0A0E0RL94"/>
<reference evidence="2" key="5">
    <citation type="submission" date="2017-01" db="UniProtKB">
        <authorList>
            <consortium name="EnsemblFungi"/>
        </authorList>
    </citation>
    <scope>IDENTIFICATION</scope>
    <source>
        <strain evidence="2">PH-1 / ATCC MYA-4620 / FGSC 9075 / NRRL 31084</strain>
    </source>
</reference>
<dbReference type="Proteomes" id="UP000070720">
    <property type="component" value="Chromosome 1"/>
</dbReference>
<organism evidence="2">
    <name type="scientific">Gibberella zeae (strain ATCC MYA-4620 / CBS 123657 / FGSC 9075 / NRRL 31084 / PH-1)</name>
    <name type="common">Wheat head blight fungus</name>
    <name type="synonym">Fusarium graminearum</name>
    <dbReference type="NCBI Taxonomy" id="229533"/>
    <lineage>
        <taxon>Eukaryota</taxon>
        <taxon>Fungi</taxon>
        <taxon>Dikarya</taxon>
        <taxon>Ascomycota</taxon>
        <taxon>Pezizomycotina</taxon>
        <taxon>Sordariomycetes</taxon>
        <taxon>Hypocreomycetidae</taxon>
        <taxon>Hypocreales</taxon>
        <taxon>Nectriaceae</taxon>
        <taxon>Fusarium</taxon>
    </lineage>
</organism>
<reference evidence="1 3" key="4">
    <citation type="journal article" date="2015" name="BMC Genomics">
        <title>The completed genome sequence of the pathogenic ascomycete fungus Fusarium graminearum.</title>
        <authorList>
            <person name="King R."/>
            <person name="Urban M."/>
            <person name="Hammond-Kosack M.C."/>
            <person name="Hassani-Pak K."/>
            <person name="Hammond-Kosack K.E."/>
        </authorList>
    </citation>
    <scope>NUCLEOTIDE SEQUENCE [LARGE SCALE GENOMIC DNA]</scope>
    <source>
        <strain evidence="3">ATCC MYA-4620 / CBS 123657 / FGSC 9075 / NRRL 31084 / PH-1</strain>
        <strain evidence="1">PH-1</strain>
    </source>
</reference>
<evidence type="ECO:0000313" key="2">
    <source>
        <dbReference type="EnsemblFungi" id="CEF72019"/>
    </source>
</evidence>
<protein>
    <submittedName>
        <fullName evidence="1">Chromosome 1, complete genome</fullName>
    </submittedName>
</protein>
<reference evidence="2 3" key="2">
    <citation type="journal article" date="2010" name="Nature">
        <title>Comparative genomics reveals mobile pathogenicity chromosomes in Fusarium.</title>
        <authorList>
            <person name="Ma L.J."/>
            <person name="van der Does H.C."/>
            <person name="Borkovich K.A."/>
            <person name="Coleman J.J."/>
            <person name="Daboussi M.J."/>
            <person name="Di Pietro A."/>
            <person name="Dufresne M."/>
            <person name="Freitag M."/>
            <person name="Grabherr M."/>
            <person name="Henrissat B."/>
            <person name="Houterman P.M."/>
            <person name="Kang S."/>
            <person name="Shim W.B."/>
            <person name="Woloshuk C."/>
            <person name="Xie X."/>
            <person name="Xu J.R."/>
            <person name="Antoniw J."/>
            <person name="Baker S.E."/>
            <person name="Bluhm B.H."/>
            <person name="Breakspear A."/>
            <person name="Brown D.W."/>
            <person name="Butchko R.A."/>
            <person name="Chapman S."/>
            <person name="Coulson R."/>
            <person name="Coutinho P.M."/>
            <person name="Danchin E.G."/>
            <person name="Diener A."/>
            <person name="Gale L.R."/>
            <person name="Gardiner D.M."/>
            <person name="Goff S."/>
            <person name="Hammond-Kosack K.E."/>
            <person name="Hilburn K."/>
            <person name="Hua-Van A."/>
            <person name="Jonkers W."/>
            <person name="Kazan K."/>
            <person name="Kodira C.D."/>
            <person name="Koehrsen M."/>
            <person name="Kumar L."/>
            <person name="Lee Y.H."/>
            <person name="Li L."/>
            <person name="Manners J.M."/>
            <person name="Miranda-Saavedra D."/>
            <person name="Mukherjee M."/>
            <person name="Park G."/>
            <person name="Park J."/>
            <person name="Park S.Y."/>
            <person name="Proctor R.H."/>
            <person name="Regev A."/>
            <person name="Ruiz-Roldan M.C."/>
            <person name="Sain D."/>
            <person name="Sakthikumar S."/>
            <person name="Sykes S."/>
            <person name="Schwartz D.C."/>
            <person name="Turgeon B.G."/>
            <person name="Wapinski I."/>
            <person name="Yoder O."/>
            <person name="Young S."/>
            <person name="Zeng Q."/>
            <person name="Zhou S."/>
            <person name="Galagan J."/>
            <person name="Cuomo C.A."/>
            <person name="Kistler H.C."/>
            <person name="Rep M."/>
        </authorList>
    </citation>
    <scope>GENOME REANNOTATION</scope>
    <source>
        <strain evidence="3">ATCC MYA-4620 / CBS 123657 / FGSC 9075 / NRRL 31084 / PH-1</strain>
        <strain evidence="2">PH-1 / ATCC MYA-4620 / FGSC 9075 / NRRL 31084</strain>
    </source>
</reference>
<dbReference type="VEuPathDB" id="FungiDB:FGRAMPH1_01G00437"/>
<evidence type="ECO:0000313" key="3">
    <source>
        <dbReference type="Proteomes" id="UP000070720"/>
    </source>
</evidence>
<dbReference type="EMBL" id="HG970332">
    <property type="protein sequence ID" value="CEF72019.1"/>
    <property type="molecule type" value="Genomic_DNA"/>
</dbReference>
<dbReference type="InParanoid" id="A0A0E0RL94"/>
<reference key="3">
    <citation type="submission" date="2014-02" db="EMBL/GenBank/DDBJ databases">
        <title>A revised Fusarium graminearum genomic reference sequence using whole shotgun re-sequencing.</title>
        <authorList>
            <person name="King R."/>
            <person name="Urban M."/>
            <person name="Hassani-Pak K."/>
            <person name="Hammond-Kosack K."/>
        </authorList>
    </citation>
    <scope>NUCLEOTIDE SEQUENCE</scope>
    <source>
        <strain>PH-1</strain>
    </source>
</reference>
<gene>
    <name evidence="1" type="ORF">FGRAMPH1_01T00437</name>
</gene>